<reference evidence="1 2" key="1">
    <citation type="journal article" date="2024" name="Chem. Sci.">
        <title>Discovery of megapolipeptins by genome mining of a Burkholderiales bacteria collection.</title>
        <authorList>
            <person name="Paulo B.S."/>
            <person name="Recchia M.J.J."/>
            <person name="Lee S."/>
            <person name="Fergusson C.H."/>
            <person name="Romanowski S.B."/>
            <person name="Hernandez A."/>
            <person name="Krull N."/>
            <person name="Liu D.Y."/>
            <person name="Cavanagh H."/>
            <person name="Bos A."/>
            <person name="Gray C.A."/>
            <person name="Murphy B.T."/>
            <person name="Linington R.G."/>
            <person name="Eustaquio A.S."/>
        </authorList>
    </citation>
    <scope>NUCLEOTIDE SEQUENCE [LARGE SCALE GENOMIC DNA]</scope>
    <source>
        <strain evidence="1 2">RL17-351-BIE-A</strain>
    </source>
</reference>
<dbReference type="RefSeq" id="WP_408511404.1">
    <property type="nucleotide sequence ID" value="NZ_JAQQDR010000007.1"/>
</dbReference>
<evidence type="ECO:0000313" key="2">
    <source>
        <dbReference type="Proteomes" id="UP001629274"/>
    </source>
</evidence>
<protein>
    <submittedName>
        <fullName evidence="1">Uncharacterized protein</fullName>
    </submittedName>
</protein>
<keyword evidence="2" id="KW-1185">Reference proteome</keyword>
<sequence>MTTQQDGGIVNGYLTEFMQLGMKAYAGADVEEENRALVEKAMGQLDVWADGDKLQNKRRLIAGLRSRAEIAAPTNAAQAKVLMDAHNMAAALLSS</sequence>
<accession>A0ABW9BKF6</accession>
<gene>
    <name evidence="1" type="ORF">PQR03_19300</name>
</gene>
<dbReference type="EMBL" id="JAQQDR010000007">
    <property type="protein sequence ID" value="MFM0240280.1"/>
    <property type="molecule type" value="Genomic_DNA"/>
</dbReference>
<dbReference type="Proteomes" id="UP001629274">
    <property type="component" value="Unassembled WGS sequence"/>
</dbReference>
<name>A0ABW9BKF6_9BURK</name>
<comment type="caution">
    <text evidence="1">The sequence shown here is derived from an EMBL/GenBank/DDBJ whole genome shotgun (WGS) entry which is preliminary data.</text>
</comment>
<organism evidence="1 2">
    <name type="scientific">Paraburkholderia phytofirmans</name>
    <dbReference type="NCBI Taxonomy" id="261302"/>
    <lineage>
        <taxon>Bacteria</taxon>
        <taxon>Pseudomonadati</taxon>
        <taxon>Pseudomonadota</taxon>
        <taxon>Betaproteobacteria</taxon>
        <taxon>Burkholderiales</taxon>
        <taxon>Burkholderiaceae</taxon>
        <taxon>Paraburkholderia</taxon>
    </lineage>
</organism>
<evidence type="ECO:0000313" key="1">
    <source>
        <dbReference type="EMBL" id="MFM0240280.1"/>
    </source>
</evidence>
<proteinExistence type="predicted"/>